<accession>F2BC78</accession>
<gene>
    <name evidence="2" type="ORF">HMPREF9123_1385</name>
</gene>
<protein>
    <submittedName>
        <fullName evidence="2">Uncharacterized protein</fullName>
    </submittedName>
</protein>
<evidence type="ECO:0000313" key="2">
    <source>
        <dbReference type="EMBL" id="EGF10914.1"/>
    </source>
</evidence>
<dbReference type="EMBL" id="AFAY01000029">
    <property type="protein sequence ID" value="EGF10914.1"/>
    <property type="molecule type" value="Genomic_DNA"/>
</dbReference>
<keyword evidence="1" id="KW-1133">Transmembrane helix</keyword>
<dbReference type="HOGENOM" id="CLU_069798_0_0_4"/>
<sequence length="342" mass="38073">MTQSPIQLGEMMRIFLDILIDGFVFAAYFNMDGRGRLKKRLGRVFRRPRTYPCVNIQILFMCFIRQTKGGFMQDFSDNSVRPPQEPETEERLLDQPAARDVLRGAAWVYEAFLLLREYPAAWAVIALVLYAGELFGKWLVVYTAGIGGAVYVMFMLFKAGGIAMAASAQEYEEKPPGIADLFMIFDNKIFDFVLLLVFMALFAAAWAFLLFGIAGTLLDGGLTASPLAVVVLSVFWLVSVQMLLGFAPVLVFLQDESPFAAVLLSAKAALLNILPLLLNGLIFVLIWTPALLLTARANGIASYIMLAAVLAVNMLSYLSTYAAYRDIWFEEGERDQVTVGYR</sequence>
<feature type="transmembrane region" description="Helical" evidence="1">
    <location>
        <begin position="12"/>
        <end position="31"/>
    </location>
</feature>
<proteinExistence type="predicted"/>
<keyword evidence="3" id="KW-1185">Reference proteome</keyword>
<keyword evidence="1" id="KW-0812">Transmembrane</keyword>
<feature type="transmembrane region" description="Helical" evidence="1">
    <location>
        <begin position="113"/>
        <end position="132"/>
    </location>
</feature>
<name>F2BC78_9NEIS</name>
<organism evidence="2 3">
    <name type="scientific">Neisseria bacilliformis ATCC BAA-1200</name>
    <dbReference type="NCBI Taxonomy" id="888742"/>
    <lineage>
        <taxon>Bacteria</taxon>
        <taxon>Pseudomonadati</taxon>
        <taxon>Pseudomonadota</taxon>
        <taxon>Betaproteobacteria</taxon>
        <taxon>Neisseriales</taxon>
        <taxon>Neisseriaceae</taxon>
        <taxon>Neisseria</taxon>
    </lineage>
</organism>
<comment type="caution">
    <text evidence="2">The sequence shown here is derived from an EMBL/GenBank/DDBJ whole genome shotgun (WGS) entry which is preliminary data.</text>
</comment>
<feature type="transmembrane region" description="Helical" evidence="1">
    <location>
        <begin position="300"/>
        <end position="324"/>
    </location>
</feature>
<evidence type="ECO:0000256" key="1">
    <source>
        <dbReference type="SAM" id="Phobius"/>
    </source>
</evidence>
<dbReference type="Proteomes" id="UP000004105">
    <property type="component" value="Unassembled WGS sequence"/>
</dbReference>
<dbReference type="AlphaFoldDB" id="F2BC78"/>
<feature type="transmembrane region" description="Helical" evidence="1">
    <location>
        <begin position="138"/>
        <end position="157"/>
    </location>
</feature>
<feature type="transmembrane region" description="Helical" evidence="1">
    <location>
        <begin position="192"/>
        <end position="215"/>
    </location>
</feature>
<feature type="transmembrane region" description="Helical" evidence="1">
    <location>
        <begin position="227"/>
        <end position="253"/>
    </location>
</feature>
<evidence type="ECO:0000313" key="3">
    <source>
        <dbReference type="Proteomes" id="UP000004105"/>
    </source>
</evidence>
<keyword evidence="1" id="KW-0472">Membrane</keyword>
<reference evidence="2 3" key="1">
    <citation type="submission" date="2011-02" db="EMBL/GenBank/DDBJ databases">
        <authorList>
            <person name="Muzny D."/>
            <person name="Qin X."/>
            <person name="Deng J."/>
            <person name="Jiang H."/>
            <person name="Liu Y."/>
            <person name="Qu J."/>
            <person name="Song X.-Z."/>
            <person name="Zhang L."/>
            <person name="Thornton R."/>
            <person name="Coyle M."/>
            <person name="Francisco L."/>
            <person name="Jackson L."/>
            <person name="Javaid M."/>
            <person name="Korchina V."/>
            <person name="Kovar C."/>
            <person name="Mata R."/>
            <person name="Mathew T."/>
            <person name="Ngo R."/>
            <person name="Nguyen L."/>
            <person name="Nguyen N."/>
            <person name="Okwuonu G."/>
            <person name="Ongeri F."/>
            <person name="Pham C."/>
            <person name="Simmons D."/>
            <person name="Wilczek-Boney K."/>
            <person name="Hale W."/>
            <person name="Jakkamsetti A."/>
            <person name="Pham P."/>
            <person name="Ruth R."/>
            <person name="San Lucas F."/>
            <person name="Warren J."/>
            <person name="Zhang J."/>
            <person name="Zhao Z."/>
            <person name="Zhou C."/>
            <person name="Zhu D."/>
            <person name="Lee S."/>
            <person name="Bess C."/>
            <person name="Blankenburg K."/>
            <person name="Forbes L."/>
            <person name="Fu Q."/>
            <person name="Gubbala S."/>
            <person name="Hirani K."/>
            <person name="Jayaseelan J.C."/>
            <person name="Lara F."/>
            <person name="Munidasa M."/>
            <person name="Palculict T."/>
            <person name="Patil S."/>
            <person name="Pu L.-L."/>
            <person name="Saada N."/>
            <person name="Tang L."/>
            <person name="Weissenberger G."/>
            <person name="Zhu Y."/>
            <person name="Hemphill L."/>
            <person name="Shang Y."/>
            <person name="Youmans B."/>
            <person name="Ayvaz T."/>
            <person name="Ross M."/>
            <person name="Santibanez J."/>
            <person name="Aqrawi P."/>
            <person name="Gross S."/>
            <person name="Joshi V."/>
            <person name="Fowler G."/>
            <person name="Nazareth L."/>
            <person name="Reid J."/>
            <person name="Worley K."/>
            <person name="Petrosino J."/>
            <person name="Highlander S."/>
            <person name="Gibbs R."/>
        </authorList>
    </citation>
    <scope>NUCLEOTIDE SEQUENCE [LARGE SCALE GENOMIC DNA]</scope>
    <source>
        <strain evidence="2 3">ATCC BAA-1200</strain>
    </source>
</reference>
<feature type="transmembrane region" description="Helical" evidence="1">
    <location>
        <begin position="260"/>
        <end position="288"/>
    </location>
</feature>
<dbReference type="STRING" id="267212.GCA_001063965_01594"/>